<name>A0A9W8J724_9AGAR</name>
<reference evidence="1" key="1">
    <citation type="submission" date="2022-06" db="EMBL/GenBank/DDBJ databases">
        <title>Genome Sequence of Candolleomyces eurysporus.</title>
        <authorList>
            <person name="Buettner E."/>
        </authorList>
    </citation>
    <scope>NUCLEOTIDE SEQUENCE</scope>
    <source>
        <strain evidence="1">VTCC 930004</strain>
    </source>
</reference>
<dbReference type="Proteomes" id="UP001140091">
    <property type="component" value="Unassembled WGS sequence"/>
</dbReference>
<feature type="non-terminal residue" evidence="1">
    <location>
        <position position="1"/>
    </location>
</feature>
<sequence>MAGIFFPLPHPLYYNQDGNVVIQAGNTLFRLDDTALSALPYNFTRLLGEAMDIWTPNGGDRYNNARPLRLPGRGAIGAKHFERYLWVFCPVPGAPAIYQMTASDWFKFLKCFLVLQASFDTLPFRPFFRSMISGLFNVDFDSLPGA</sequence>
<dbReference type="AlphaFoldDB" id="A0A9W8J724"/>
<dbReference type="EMBL" id="JANBPK010000921">
    <property type="protein sequence ID" value="KAJ2928609.1"/>
    <property type="molecule type" value="Genomic_DNA"/>
</dbReference>
<accession>A0A9W8J724</accession>
<keyword evidence="2" id="KW-1185">Reference proteome</keyword>
<evidence type="ECO:0000313" key="2">
    <source>
        <dbReference type="Proteomes" id="UP001140091"/>
    </source>
</evidence>
<protein>
    <submittedName>
        <fullName evidence="1">Uncharacterized protein</fullName>
    </submittedName>
</protein>
<proteinExistence type="predicted"/>
<evidence type="ECO:0000313" key="1">
    <source>
        <dbReference type="EMBL" id="KAJ2928609.1"/>
    </source>
</evidence>
<comment type="caution">
    <text evidence="1">The sequence shown here is derived from an EMBL/GenBank/DDBJ whole genome shotgun (WGS) entry which is preliminary data.</text>
</comment>
<organism evidence="1 2">
    <name type="scientific">Candolleomyces eurysporus</name>
    <dbReference type="NCBI Taxonomy" id="2828524"/>
    <lineage>
        <taxon>Eukaryota</taxon>
        <taxon>Fungi</taxon>
        <taxon>Dikarya</taxon>
        <taxon>Basidiomycota</taxon>
        <taxon>Agaricomycotina</taxon>
        <taxon>Agaricomycetes</taxon>
        <taxon>Agaricomycetidae</taxon>
        <taxon>Agaricales</taxon>
        <taxon>Agaricineae</taxon>
        <taxon>Psathyrellaceae</taxon>
        <taxon>Candolleomyces</taxon>
    </lineage>
</organism>
<dbReference type="OrthoDB" id="2367075at2759"/>
<gene>
    <name evidence="1" type="ORF">H1R20_g8477</name>
</gene>